<protein>
    <submittedName>
        <fullName evidence="2">Uncharacterized protein</fullName>
    </submittedName>
</protein>
<proteinExistence type="predicted"/>
<sequence>MGELIGSFVCSLVTTELEEESSGDGAPMSRGDRMHPASEAAECAPHALDSRAFQPVIGSEDDTGGHKPPPPPPAARGARRRTGAGRQFTEAQVGRGPGGTAEGEGAPPDPVPQSPARAPDERAPVADGVSGR</sequence>
<gene>
    <name evidence="2" type="ORF">HPB48_015551</name>
</gene>
<evidence type="ECO:0000256" key="1">
    <source>
        <dbReference type="SAM" id="MobiDB-lite"/>
    </source>
</evidence>
<keyword evidence="3" id="KW-1185">Reference proteome</keyword>
<accession>A0A9J6FI90</accession>
<name>A0A9J6FI90_HAELO</name>
<feature type="region of interest" description="Disordered" evidence="1">
    <location>
        <begin position="15"/>
        <end position="132"/>
    </location>
</feature>
<dbReference type="EMBL" id="JABSTR010000001">
    <property type="protein sequence ID" value="KAH9362535.1"/>
    <property type="molecule type" value="Genomic_DNA"/>
</dbReference>
<evidence type="ECO:0000313" key="2">
    <source>
        <dbReference type="EMBL" id="KAH9362535.1"/>
    </source>
</evidence>
<dbReference type="AlphaFoldDB" id="A0A9J6FI90"/>
<dbReference type="VEuPathDB" id="VectorBase:HLOH_040945"/>
<evidence type="ECO:0000313" key="3">
    <source>
        <dbReference type="Proteomes" id="UP000821853"/>
    </source>
</evidence>
<organism evidence="2 3">
    <name type="scientific">Haemaphysalis longicornis</name>
    <name type="common">Bush tick</name>
    <dbReference type="NCBI Taxonomy" id="44386"/>
    <lineage>
        <taxon>Eukaryota</taxon>
        <taxon>Metazoa</taxon>
        <taxon>Ecdysozoa</taxon>
        <taxon>Arthropoda</taxon>
        <taxon>Chelicerata</taxon>
        <taxon>Arachnida</taxon>
        <taxon>Acari</taxon>
        <taxon>Parasitiformes</taxon>
        <taxon>Ixodida</taxon>
        <taxon>Ixodoidea</taxon>
        <taxon>Ixodidae</taxon>
        <taxon>Haemaphysalinae</taxon>
        <taxon>Haemaphysalis</taxon>
    </lineage>
</organism>
<dbReference type="Proteomes" id="UP000821853">
    <property type="component" value="Chromosome 1"/>
</dbReference>
<reference evidence="2 3" key="1">
    <citation type="journal article" date="2020" name="Cell">
        <title>Large-Scale Comparative Analyses of Tick Genomes Elucidate Their Genetic Diversity and Vector Capacities.</title>
        <authorList>
            <consortium name="Tick Genome and Microbiome Consortium (TIGMIC)"/>
            <person name="Jia N."/>
            <person name="Wang J."/>
            <person name="Shi W."/>
            <person name="Du L."/>
            <person name="Sun Y."/>
            <person name="Zhan W."/>
            <person name="Jiang J.F."/>
            <person name="Wang Q."/>
            <person name="Zhang B."/>
            <person name="Ji P."/>
            <person name="Bell-Sakyi L."/>
            <person name="Cui X.M."/>
            <person name="Yuan T.T."/>
            <person name="Jiang B.G."/>
            <person name="Yang W.F."/>
            <person name="Lam T.T."/>
            <person name="Chang Q.C."/>
            <person name="Ding S.J."/>
            <person name="Wang X.J."/>
            <person name="Zhu J.G."/>
            <person name="Ruan X.D."/>
            <person name="Zhao L."/>
            <person name="Wei J.T."/>
            <person name="Ye R.Z."/>
            <person name="Que T.C."/>
            <person name="Du C.H."/>
            <person name="Zhou Y.H."/>
            <person name="Cheng J.X."/>
            <person name="Dai P.F."/>
            <person name="Guo W.B."/>
            <person name="Han X.H."/>
            <person name="Huang E.J."/>
            <person name="Li L.F."/>
            <person name="Wei W."/>
            <person name="Gao Y.C."/>
            <person name="Liu J.Z."/>
            <person name="Shao H.Z."/>
            <person name="Wang X."/>
            <person name="Wang C.C."/>
            <person name="Yang T.C."/>
            <person name="Huo Q.B."/>
            <person name="Li W."/>
            <person name="Chen H.Y."/>
            <person name="Chen S.E."/>
            <person name="Zhou L.G."/>
            <person name="Ni X.B."/>
            <person name="Tian J.H."/>
            <person name="Sheng Y."/>
            <person name="Liu T."/>
            <person name="Pan Y.S."/>
            <person name="Xia L.Y."/>
            <person name="Li J."/>
            <person name="Zhao F."/>
            <person name="Cao W.C."/>
        </authorList>
    </citation>
    <scope>NUCLEOTIDE SEQUENCE [LARGE SCALE GENOMIC DNA]</scope>
    <source>
        <strain evidence="2">HaeL-2018</strain>
    </source>
</reference>
<comment type="caution">
    <text evidence="2">The sequence shown here is derived from an EMBL/GenBank/DDBJ whole genome shotgun (WGS) entry which is preliminary data.</text>
</comment>